<name>A0ABP0UEJ8_9BRYO</name>
<dbReference type="PANTHER" id="PTHR31213:SF138">
    <property type="entry name" value="ABSCISIC ACID RECEPTOR PYL6"/>
    <property type="match status" value="1"/>
</dbReference>
<dbReference type="EMBL" id="OZ019895">
    <property type="protein sequence ID" value="CAK9219203.1"/>
    <property type="molecule type" value="Genomic_DNA"/>
</dbReference>
<keyword evidence="5" id="KW-0938">Abscisic acid signaling pathway</keyword>
<comment type="subcellular location">
    <subcellularLocation>
        <location evidence="2">Cytoplasm</location>
    </subcellularLocation>
    <subcellularLocation>
        <location evidence="1">Nucleus</location>
    </subcellularLocation>
</comment>
<evidence type="ECO:0000256" key="1">
    <source>
        <dbReference type="ARBA" id="ARBA00004123"/>
    </source>
</evidence>
<evidence type="ECO:0000313" key="11">
    <source>
        <dbReference type="Proteomes" id="UP001497512"/>
    </source>
</evidence>
<dbReference type="Pfam" id="PF10604">
    <property type="entry name" value="Polyketide_cyc2"/>
    <property type="match status" value="1"/>
</dbReference>
<accession>A0ABP0UEJ8</accession>
<evidence type="ECO:0000313" key="10">
    <source>
        <dbReference type="EMBL" id="CAK9219203.1"/>
    </source>
</evidence>
<keyword evidence="11" id="KW-1185">Reference proteome</keyword>
<comment type="similarity">
    <text evidence="3">Belongs to the PYR/PYL/RCAR abscisic acid intracellular receptor family.</text>
</comment>
<proteinExistence type="inferred from homology"/>
<dbReference type="CDD" id="cd07821">
    <property type="entry name" value="PYR_PYL_RCAR_like"/>
    <property type="match status" value="1"/>
</dbReference>
<keyword evidence="4" id="KW-0963">Cytoplasm</keyword>
<keyword evidence="6" id="KW-0675">Receptor</keyword>
<organism evidence="10 11">
    <name type="scientific">Sphagnum troendelagicum</name>
    <dbReference type="NCBI Taxonomy" id="128251"/>
    <lineage>
        <taxon>Eukaryota</taxon>
        <taxon>Viridiplantae</taxon>
        <taxon>Streptophyta</taxon>
        <taxon>Embryophyta</taxon>
        <taxon>Bryophyta</taxon>
        <taxon>Sphagnophytina</taxon>
        <taxon>Sphagnopsida</taxon>
        <taxon>Sphagnales</taxon>
        <taxon>Sphagnaceae</taxon>
        <taxon>Sphagnum</taxon>
    </lineage>
</organism>
<evidence type="ECO:0000256" key="4">
    <source>
        <dbReference type="ARBA" id="ARBA00022490"/>
    </source>
</evidence>
<evidence type="ECO:0000256" key="3">
    <source>
        <dbReference type="ARBA" id="ARBA00008594"/>
    </source>
</evidence>
<dbReference type="Proteomes" id="UP001497512">
    <property type="component" value="Chromosome 3"/>
</dbReference>
<dbReference type="PANTHER" id="PTHR31213">
    <property type="entry name" value="OS08G0374000 PROTEIN-RELATED"/>
    <property type="match status" value="1"/>
</dbReference>
<dbReference type="InterPro" id="IPR023393">
    <property type="entry name" value="START-like_dom_sf"/>
</dbReference>
<dbReference type="InterPro" id="IPR019587">
    <property type="entry name" value="Polyketide_cyclase/dehydratase"/>
</dbReference>
<sequence length="224" mass="25220">MISTGGGRAAPITKKLTMRQVKCVQDLQTLLEGKQDLICRYHTHELEAHQIGSILLQQINAPRQTVWSIVRRFERPQAYKRFLQSCNIVEGDGGVGSIREVHLVSGLPATSSIERLEILDDDQHIFSFRVLGGRHRLQNYWSVTSLHEYEVSGRPGTLVLESYVVDVPDGNTREETHMFTDTVVRCNLKSLAQVAEQLALQEDTNRLSMSGGGSETDCNRRVEM</sequence>
<keyword evidence="8" id="KW-0650">Protein phosphatase inhibitor</keyword>
<dbReference type="InterPro" id="IPR050279">
    <property type="entry name" value="Plant_def-hormone_signal"/>
</dbReference>
<evidence type="ECO:0000256" key="7">
    <source>
        <dbReference type="ARBA" id="ARBA00023242"/>
    </source>
</evidence>
<gene>
    <name evidence="10" type="ORF">CSSPTR1EN2_LOCUS14367</name>
</gene>
<dbReference type="SUPFAM" id="SSF55961">
    <property type="entry name" value="Bet v1-like"/>
    <property type="match status" value="1"/>
</dbReference>
<evidence type="ECO:0000256" key="5">
    <source>
        <dbReference type="ARBA" id="ARBA00022682"/>
    </source>
</evidence>
<evidence type="ECO:0000256" key="8">
    <source>
        <dbReference type="ARBA" id="ARBA00023272"/>
    </source>
</evidence>
<reference evidence="10" key="1">
    <citation type="submission" date="2024-02" db="EMBL/GenBank/DDBJ databases">
        <authorList>
            <consortium name="ELIXIR-Norway"/>
            <consortium name="Elixir Norway"/>
        </authorList>
    </citation>
    <scope>NUCLEOTIDE SEQUENCE</scope>
</reference>
<evidence type="ECO:0000256" key="6">
    <source>
        <dbReference type="ARBA" id="ARBA00023170"/>
    </source>
</evidence>
<feature type="region of interest" description="Disordered" evidence="9">
    <location>
        <begin position="205"/>
        <end position="224"/>
    </location>
</feature>
<protein>
    <submittedName>
        <fullName evidence="10">Uncharacterized protein</fullName>
    </submittedName>
</protein>
<evidence type="ECO:0000256" key="9">
    <source>
        <dbReference type="SAM" id="MobiDB-lite"/>
    </source>
</evidence>
<dbReference type="Gene3D" id="3.30.530.20">
    <property type="match status" value="1"/>
</dbReference>
<keyword evidence="7" id="KW-0539">Nucleus</keyword>
<evidence type="ECO:0000256" key="2">
    <source>
        <dbReference type="ARBA" id="ARBA00004496"/>
    </source>
</evidence>